<evidence type="ECO:0000256" key="1">
    <source>
        <dbReference type="SAM" id="MobiDB-lite"/>
    </source>
</evidence>
<accession>A0A3P6HN34</accession>
<gene>
    <name evidence="2" type="ORF">MCOS_LOCUS3372</name>
</gene>
<proteinExistence type="predicted"/>
<protein>
    <submittedName>
        <fullName evidence="2">Uncharacterized protein</fullName>
    </submittedName>
</protein>
<dbReference type="OrthoDB" id="412780at2759"/>
<name>A0A3P6HN34_MESCO</name>
<dbReference type="GO" id="GO:0008289">
    <property type="term" value="F:lipid binding"/>
    <property type="evidence" value="ECO:0007669"/>
    <property type="project" value="UniProtKB-KW"/>
</dbReference>
<feature type="compositionally biased region" description="Basic residues" evidence="1">
    <location>
        <begin position="67"/>
        <end position="76"/>
    </location>
</feature>
<dbReference type="EMBL" id="UXSR01000748">
    <property type="protein sequence ID" value="VDD77369.1"/>
    <property type="molecule type" value="Genomic_DNA"/>
</dbReference>
<dbReference type="SUPFAM" id="SSF50814">
    <property type="entry name" value="Lipocalins"/>
    <property type="match status" value="1"/>
</dbReference>
<dbReference type="AlphaFoldDB" id="A0A3P6HN34"/>
<organism evidence="2 3">
    <name type="scientific">Mesocestoides corti</name>
    <name type="common">Flatworm</name>
    <dbReference type="NCBI Taxonomy" id="53468"/>
    <lineage>
        <taxon>Eukaryota</taxon>
        <taxon>Metazoa</taxon>
        <taxon>Spiralia</taxon>
        <taxon>Lophotrochozoa</taxon>
        <taxon>Platyhelminthes</taxon>
        <taxon>Cestoda</taxon>
        <taxon>Eucestoda</taxon>
        <taxon>Cyclophyllidea</taxon>
        <taxon>Mesocestoididae</taxon>
        <taxon>Mesocestoides</taxon>
    </lineage>
</organism>
<sequence>MQYTVTITSVEDGHHCMKLESTFKDTKFTELELPETCDEVTPNRRKVKSTIKMDTSTMKHVQVGKKDHTHRRKHQG</sequence>
<dbReference type="InterPro" id="IPR012674">
    <property type="entry name" value="Calycin"/>
</dbReference>
<reference evidence="2 3" key="1">
    <citation type="submission" date="2018-10" db="EMBL/GenBank/DDBJ databases">
        <authorList>
            <consortium name="Pathogen Informatics"/>
        </authorList>
    </citation>
    <scope>NUCLEOTIDE SEQUENCE [LARGE SCALE GENOMIC DNA]</scope>
</reference>
<feature type="region of interest" description="Disordered" evidence="1">
    <location>
        <begin position="42"/>
        <end position="76"/>
    </location>
</feature>
<evidence type="ECO:0000313" key="3">
    <source>
        <dbReference type="Proteomes" id="UP000267029"/>
    </source>
</evidence>
<evidence type="ECO:0000313" key="2">
    <source>
        <dbReference type="EMBL" id="VDD77369.1"/>
    </source>
</evidence>
<dbReference type="Gene3D" id="2.40.128.20">
    <property type="match status" value="1"/>
</dbReference>
<dbReference type="Proteomes" id="UP000267029">
    <property type="component" value="Unassembled WGS sequence"/>
</dbReference>
<keyword evidence="3" id="KW-1185">Reference proteome</keyword>